<name>A0AAW1SWI2_9CHLO</name>
<protein>
    <recommendedName>
        <fullName evidence="3">F-box domain-containing protein</fullName>
    </recommendedName>
</protein>
<accession>A0AAW1SWI2</accession>
<comment type="caution">
    <text evidence="1">The sequence shown here is derived from an EMBL/GenBank/DDBJ whole genome shotgun (WGS) entry which is preliminary data.</text>
</comment>
<reference evidence="1 2" key="1">
    <citation type="journal article" date="2024" name="Nat. Commun.">
        <title>Phylogenomics reveals the evolutionary origins of lichenization in chlorophyte algae.</title>
        <authorList>
            <person name="Puginier C."/>
            <person name="Libourel C."/>
            <person name="Otte J."/>
            <person name="Skaloud P."/>
            <person name="Haon M."/>
            <person name="Grisel S."/>
            <person name="Petersen M."/>
            <person name="Berrin J.G."/>
            <person name="Delaux P.M."/>
            <person name="Dal Grande F."/>
            <person name="Keller J."/>
        </authorList>
    </citation>
    <scope>NUCLEOTIDE SEQUENCE [LARGE SCALE GENOMIC DNA]</scope>
    <source>
        <strain evidence="1 2">SAG 2523</strain>
    </source>
</reference>
<proteinExistence type="predicted"/>
<organism evidence="1 2">
    <name type="scientific">Apatococcus fuscideae</name>
    <dbReference type="NCBI Taxonomy" id="2026836"/>
    <lineage>
        <taxon>Eukaryota</taxon>
        <taxon>Viridiplantae</taxon>
        <taxon>Chlorophyta</taxon>
        <taxon>core chlorophytes</taxon>
        <taxon>Trebouxiophyceae</taxon>
        <taxon>Chlorellales</taxon>
        <taxon>Chlorellaceae</taxon>
        <taxon>Apatococcus</taxon>
    </lineage>
</organism>
<evidence type="ECO:0000313" key="2">
    <source>
        <dbReference type="Proteomes" id="UP001485043"/>
    </source>
</evidence>
<keyword evidence="2" id="KW-1185">Reference proteome</keyword>
<gene>
    <name evidence="1" type="ORF">WJX84_009853</name>
</gene>
<dbReference type="EMBL" id="JALJOV010000834">
    <property type="protein sequence ID" value="KAK9860452.1"/>
    <property type="molecule type" value="Genomic_DNA"/>
</dbReference>
<sequence length="122" mass="13016">MSFAGRPLEQLTDVFREYLLQHLPASSLARLRASCQSFCCLVDNASGVVWRTAARSVLPSEAVPQAAPGKAVQTCLRQQGLTLAAISSGARQRPPLGALLCRFLTLRSQDLVPRQLAGIAGA</sequence>
<evidence type="ECO:0000313" key="1">
    <source>
        <dbReference type="EMBL" id="KAK9860452.1"/>
    </source>
</evidence>
<dbReference type="AlphaFoldDB" id="A0AAW1SWI2"/>
<evidence type="ECO:0008006" key="3">
    <source>
        <dbReference type="Google" id="ProtNLM"/>
    </source>
</evidence>
<dbReference type="Proteomes" id="UP001485043">
    <property type="component" value="Unassembled WGS sequence"/>
</dbReference>